<keyword evidence="3" id="KW-1185">Reference proteome</keyword>
<evidence type="ECO:0000313" key="2">
    <source>
        <dbReference type="EMBL" id="RWX55414.1"/>
    </source>
</evidence>
<evidence type="ECO:0000259" key="1">
    <source>
        <dbReference type="Pfam" id="PF01636"/>
    </source>
</evidence>
<dbReference type="Pfam" id="PF01636">
    <property type="entry name" value="APH"/>
    <property type="match status" value="1"/>
</dbReference>
<evidence type="ECO:0000313" key="3">
    <source>
        <dbReference type="Proteomes" id="UP000287563"/>
    </source>
</evidence>
<dbReference type="EMBL" id="RJLM01000004">
    <property type="protein sequence ID" value="RWX55414.1"/>
    <property type="molecule type" value="Genomic_DNA"/>
</dbReference>
<accession>A0A3S3R9A8</accession>
<proteinExistence type="predicted"/>
<dbReference type="InterPro" id="IPR002575">
    <property type="entry name" value="Aminoglycoside_PTrfase"/>
</dbReference>
<reference evidence="2 3" key="1">
    <citation type="submission" date="2018-11" db="EMBL/GenBank/DDBJ databases">
        <title>Photobacterium sp. BEI247 sp. nov., a marine bacterium isolated from Yongle Blue Hole in the South China Sea.</title>
        <authorList>
            <person name="Wang X."/>
        </authorList>
    </citation>
    <scope>NUCLEOTIDE SEQUENCE [LARGE SCALE GENOMIC DNA]</scope>
    <source>
        <strain evidence="3">BEI247</strain>
    </source>
</reference>
<organism evidence="2 3">
    <name type="scientific">Photobacterium chitinilyticum</name>
    <dbReference type="NCBI Taxonomy" id="2485123"/>
    <lineage>
        <taxon>Bacteria</taxon>
        <taxon>Pseudomonadati</taxon>
        <taxon>Pseudomonadota</taxon>
        <taxon>Gammaproteobacteria</taxon>
        <taxon>Vibrionales</taxon>
        <taxon>Vibrionaceae</taxon>
        <taxon>Photobacterium</taxon>
    </lineage>
</organism>
<comment type="caution">
    <text evidence="2">The sequence shown here is derived from an EMBL/GenBank/DDBJ whole genome shotgun (WGS) entry which is preliminary data.</text>
</comment>
<dbReference type="RefSeq" id="WP_128784229.1">
    <property type="nucleotide sequence ID" value="NZ_RJLM01000004.1"/>
</dbReference>
<feature type="domain" description="Aminoglycoside phosphotransferase" evidence="1">
    <location>
        <begin position="89"/>
        <end position="226"/>
    </location>
</feature>
<name>A0A3S3R9A8_9GAMM</name>
<dbReference type="SUPFAM" id="SSF56112">
    <property type="entry name" value="Protein kinase-like (PK-like)"/>
    <property type="match status" value="1"/>
</dbReference>
<dbReference type="Gene3D" id="3.90.1200.10">
    <property type="match status" value="1"/>
</dbReference>
<protein>
    <recommendedName>
        <fullName evidence="1">Aminoglycoside phosphotransferase domain-containing protein</fullName>
    </recommendedName>
</protein>
<dbReference type="InterPro" id="IPR011009">
    <property type="entry name" value="Kinase-like_dom_sf"/>
</dbReference>
<dbReference type="OrthoDB" id="179763at2"/>
<sequence length="309" mass="34828">MSSFDPSLLSALPDIELLSARPLTGGLSNRCWVLELYNVRTSVCSKVVWRPIAESTKAFGLSREHEHQVLESFQSSLTASPHTTLPSVVPTNIAPKSLALLEQGLLVEWVEGAMAGKNLSDRDLLQLQADIHALPVPPWRLDVKPKAAHYWQQIDDKYKSTSLQQLFNHFQQLPLQAWFDDTCCHHDLGRYNIICQPDGNKRVIDWEYAAAGDPSLDLALTISANGLDKELAVAVYCQRQGRQDSNRWLAAVTAWQPWCHYLAMLWYYVGASLWRDRAYLIEADQLRQELLSKLAQHTGPNEGSTDSVH</sequence>
<dbReference type="AlphaFoldDB" id="A0A3S3R9A8"/>
<gene>
    <name evidence="2" type="ORF">EDI28_12720</name>
</gene>
<dbReference type="Proteomes" id="UP000287563">
    <property type="component" value="Unassembled WGS sequence"/>
</dbReference>